<dbReference type="NCBIfam" id="NF006091">
    <property type="entry name" value="PRK08243.1"/>
    <property type="match status" value="1"/>
</dbReference>
<gene>
    <name evidence="5" type="ORF">GCM10022403_081120</name>
</gene>
<dbReference type="Gene3D" id="3.30.9.10">
    <property type="entry name" value="D-Amino Acid Oxidase, subunit A, domain 2"/>
    <property type="match status" value="1"/>
</dbReference>
<name>A0ABP7J6U9_9ACTN</name>
<dbReference type="Proteomes" id="UP001501009">
    <property type="component" value="Unassembled WGS sequence"/>
</dbReference>
<protein>
    <submittedName>
        <fullName evidence="5">4-hydroxybenzoate 3-monooxygenase</fullName>
    </submittedName>
</protein>
<dbReference type="InterPro" id="IPR002938">
    <property type="entry name" value="FAD-bd"/>
</dbReference>
<sequence>MTIRHNARVTSPTPHPNFPSPQHFPVVIVGAGPAGLTVGNILRAASVDCLVLEVETREFIEHRPRAGVIEEWAVRGLEQRGLAGNLLERAELHTQCEFRVGRQRHRFSYTELTGHHHFVYPQPLLVTDLVREYTDVRGGEIRFGVRDVRLHGLDTDRPSVSYVDPETGQREWVHCDFVAGCDGARGVTRTVLPPERARIARHDYGIGWLALLAEAPPSSDCVAFGIHPNGFAGHMPRSPEVTRYYLECPPGDDPENWSHERVWAELQERLGAADRPPLTEGRLIEKRVLDMHNYVVEPMVFGRLFLAGDAAHLTAPIAAKGMNLALHDAFLLGDGLVAHLTKGDARGLEGYSAACLGRVWDYQEFSQWLSDVYHGASSGDAYRAGTTLARLRRLFESPAAAAAFAEQYLGNSTTVQPETP</sequence>
<feature type="region of interest" description="Disordered" evidence="3">
    <location>
        <begin position="1"/>
        <end position="20"/>
    </location>
</feature>
<reference evidence="6" key="1">
    <citation type="journal article" date="2019" name="Int. J. Syst. Evol. Microbiol.">
        <title>The Global Catalogue of Microorganisms (GCM) 10K type strain sequencing project: providing services to taxonomists for standard genome sequencing and annotation.</title>
        <authorList>
            <consortium name="The Broad Institute Genomics Platform"/>
            <consortium name="The Broad Institute Genome Sequencing Center for Infectious Disease"/>
            <person name="Wu L."/>
            <person name="Ma J."/>
        </authorList>
    </citation>
    <scope>NUCLEOTIDE SEQUENCE [LARGE SCALE GENOMIC DNA]</scope>
    <source>
        <strain evidence="6">JCM 17138</strain>
    </source>
</reference>
<feature type="domain" description="FAD-binding" evidence="4">
    <location>
        <begin position="25"/>
        <end position="365"/>
    </location>
</feature>
<evidence type="ECO:0000313" key="6">
    <source>
        <dbReference type="Proteomes" id="UP001501009"/>
    </source>
</evidence>
<dbReference type="EMBL" id="BAABDE010000034">
    <property type="protein sequence ID" value="GAA3836333.1"/>
    <property type="molecule type" value="Genomic_DNA"/>
</dbReference>
<evidence type="ECO:0000313" key="5">
    <source>
        <dbReference type="EMBL" id="GAA3836333.1"/>
    </source>
</evidence>
<comment type="caution">
    <text evidence="5">The sequence shown here is derived from an EMBL/GenBank/DDBJ whole genome shotgun (WGS) entry which is preliminary data.</text>
</comment>
<evidence type="ECO:0000256" key="3">
    <source>
        <dbReference type="SAM" id="MobiDB-lite"/>
    </source>
</evidence>
<evidence type="ECO:0000259" key="4">
    <source>
        <dbReference type="Pfam" id="PF01494"/>
    </source>
</evidence>
<keyword evidence="2" id="KW-0274">FAD</keyword>
<keyword evidence="6" id="KW-1185">Reference proteome</keyword>
<dbReference type="PRINTS" id="PR00420">
    <property type="entry name" value="RNGMNOXGNASE"/>
</dbReference>
<accession>A0ABP7J6U9</accession>
<proteinExistence type="predicted"/>
<evidence type="ECO:0000256" key="1">
    <source>
        <dbReference type="ARBA" id="ARBA00022630"/>
    </source>
</evidence>
<dbReference type="InterPro" id="IPR036188">
    <property type="entry name" value="FAD/NAD-bd_sf"/>
</dbReference>
<dbReference type="InterPro" id="IPR050641">
    <property type="entry name" value="RIFMO-like"/>
</dbReference>
<dbReference type="SUPFAM" id="SSF54373">
    <property type="entry name" value="FAD-linked reductases, C-terminal domain"/>
    <property type="match status" value="1"/>
</dbReference>
<dbReference type="Gene3D" id="3.50.50.60">
    <property type="entry name" value="FAD/NAD(P)-binding domain"/>
    <property type="match status" value="1"/>
</dbReference>
<dbReference type="Pfam" id="PF01494">
    <property type="entry name" value="FAD_binding_3"/>
    <property type="match status" value="1"/>
</dbReference>
<dbReference type="PANTHER" id="PTHR43004:SF3">
    <property type="entry name" value="P-HYDROXYBENZOATE HYDROXYLASE"/>
    <property type="match status" value="1"/>
</dbReference>
<organism evidence="5 6">
    <name type="scientific">Streptomyces coacervatus</name>
    <dbReference type="NCBI Taxonomy" id="647381"/>
    <lineage>
        <taxon>Bacteria</taxon>
        <taxon>Bacillati</taxon>
        <taxon>Actinomycetota</taxon>
        <taxon>Actinomycetes</taxon>
        <taxon>Kitasatosporales</taxon>
        <taxon>Streptomycetaceae</taxon>
        <taxon>Streptomyces</taxon>
    </lineage>
</organism>
<dbReference type="SUPFAM" id="SSF51905">
    <property type="entry name" value="FAD/NAD(P)-binding domain"/>
    <property type="match status" value="1"/>
</dbReference>
<evidence type="ECO:0000256" key="2">
    <source>
        <dbReference type="ARBA" id="ARBA00022827"/>
    </source>
</evidence>
<dbReference type="PANTHER" id="PTHR43004">
    <property type="entry name" value="TRK SYSTEM POTASSIUM UPTAKE PROTEIN"/>
    <property type="match status" value="1"/>
</dbReference>
<keyword evidence="1" id="KW-0285">Flavoprotein</keyword>